<dbReference type="EMBL" id="UIVS01000001">
    <property type="protein sequence ID" value="SVP90109.1"/>
    <property type="molecule type" value="Genomic_DNA"/>
</dbReference>
<accession>A0A3B0N4F6</accession>
<dbReference type="PANTHER" id="PTHR13634:SF0">
    <property type="entry name" value="RIBOSOME BIOGENESIS PROTEIN BRX1 HOMOLOG"/>
    <property type="match status" value="1"/>
</dbReference>
<organism evidence="7">
    <name type="scientific">Theileria annulata</name>
    <dbReference type="NCBI Taxonomy" id="5874"/>
    <lineage>
        <taxon>Eukaryota</taxon>
        <taxon>Sar</taxon>
        <taxon>Alveolata</taxon>
        <taxon>Apicomplexa</taxon>
        <taxon>Aconoidasida</taxon>
        <taxon>Piroplasmida</taxon>
        <taxon>Theileriidae</taxon>
        <taxon>Theileria</taxon>
    </lineage>
</organism>
<dbReference type="AlphaFoldDB" id="A0A3B0N4F6"/>
<dbReference type="InterPro" id="IPR026532">
    <property type="entry name" value="BRX1"/>
</dbReference>
<dbReference type="GO" id="GO:0005730">
    <property type="term" value="C:nucleolus"/>
    <property type="evidence" value="ECO:0007669"/>
    <property type="project" value="UniProtKB-SubCell"/>
</dbReference>
<keyword evidence="4" id="KW-0539">Nucleus</keyword>
<comment type="subcellular location">
    <subcellularLocation>
        <location evidence="1">Nucleus</location>
        <location evidence="1">Nucleolus</location>
    </subcellularLocation>
</comment>
<reference evidence="7" key="1">
    <citation type="submission" date="2018-07" db="EMBL/GenBank/DDBJ databases">
        <authorList>
            <person name="Quirk P.G."/>
            <person name="Krulwich T.A."/>
        </authorList>
    </citation>
    <scope>NUCLEOTIDE SEQUENCE</scope>
    <source>
        <strain evidence="7">Anand</strain>
    </source>
</reference>
<evidence type="ECO:0000256" key="2">
    <source>
        <dbReference type="ARBA" id="ARBA00006369"/>
    </source>
</evidence>
<feature type="region of interest" description="Disordered" evidence="5">
    <location>
        <begin position="1"/>
        <end position="27"/>
    </location>
</feature>
<evidence type="ECO:0000313" key="7">
    <source>
        <dbReference type="EMBL" id="SVP88967.1"/>
    </source>
</evidence>
<dbReference type="PROSITE" id="PS50833">
    <property type="entry name" value="BRIX"/>
    <property type="match status" value="1"/>
</dbReference>
<dbReference type="PANTHER" id="PTHR13634">
    <property type="entry name" value="RIBOSOME BIOGENESIS PROTEIN BRIX"/>
    <property type="match status" value="1"/>
</dbReference>
<evidence type="ECO:0000256" key="5">
    <source>
        <dbReference type="SAM" id="MobiDB-lite"/>
    </source>
</evidence>
<evidence type="ECO:0000259" key="6">
    <source>
        <dbReference type="PROSITE" id="PS50833"/>
    </source>
</evidence>
<name>A0A3B0N4F6_THEAN</name>
<feature type="compositionally biased region" description="Basic and acidic residues" evidence="5">
    <location>
        <begin position="7"/>
        <end position="16"/>
    </location>
</feature>
<evidence type="ECO:0000313" key="8">
    <source>
        <dbReference type="EMBL" id="SVP90109.1"/>
    </source>
</evidence>
<comment type="similarity">
    <text evidence="2">Belongs to the BRX1 family.</text>
</comment>
<keyword evidence="3" id="KW-0690">Ribosome biogenesis</keyword>
<evidence type="ECO:0000256" key="1">
    <source>
        <dbReference type="ARBA" id="ARBA00004604"/>
    </source>
</evidence>
<sequence>MSTSDSKLNEESHENENSENVVDNVDKDPYKLKNAEYIKPSSKYKNKQKILVFGNKRISQLGRNLLKDLKALLPHHKPESKWDSKSGYKEINELCELNSCTGALYLESRKNEMIMWMAKTPKGPTLKSRVTNIHTLKDSTFTGNCLARSRPLLTFDKSFSDEPYLKLIQKLFSQILGTPNNHPKSMPFHDHCLSFFFVDNRIHLRHYQISPKNEFSMNSVDNQVLDEIGPQFVLEPILILDGSFSGITLWRNSKYISPLMVKRYERQLKMNRRRIPRKKKVILVLDDNIQLPEDELSISNVFSIPDRK</sequence>
<proteinExistence type="inferred from homology"/>
<evidence type="ECO:0000256" key="4">
    <source>
        <dbReference type="ARBA" id="ARBA00023242"/>
    </source>
</evidence>
<dbReference type="GO" id="GO:0006364">
    <property type="term" value="P:rRNA processing"/>
    <property type="evidence" value="ECO:0007669"/>
    <property type="project" value="InterPro"/>
</dbReference>
<dbReference type="VEuPathDB" id="PiroplasmaDB:TA05880"/>
<gene>
    <name evidence="7" type="ORF">TAT_000081900</name>
    <name evidence="8" type="ORF">TAV_000081300</name>
</gene>
<dbReference type="SUPFAM" id="SSF52954">
    <property type="entry name" value="Class II aaRS ABD-related"/>
    <property type="match status" value="1"/>
</dbReference>
<evidence type="ECO:0000256" key="3">
    <source>
        <dbReference type="ARBA" id="ARBA00022517"/>
    </source>
</evidence>
<dbReference type="SMART" id="SM00879">
    <property type="entry name" value="Brix"/>
    <property type="match status" value="1"/>
</dbReference>
<dbReference type="GO" id="GO:0000027">
    <property type="term" value="P:ribosomal large subunit assembly"/>
    <property type="evidence" value="ECO:0007669"/>
    <property type="project" value="TreeGrafter"/>
</dbReference>
<dbReference type="GO" id="GO:0019843">
    <property type="term" value="F:rRNA binding"/>
    <property type="evidence" value="ECO:0007669"/>
    <property type="project" value="InterPro"/>
</dbReference>
<dbReference type="Pfam" id="PF04427">
    <property type="entry name" value="Brix"/>
    <property type="match status" value="1"/>
</dbReference>
<feature type="domain" description="Brix" evidence="6">
    <location>
        <begin position="48"/>
        <end position="245"/>
    </location>
</feature>
<dbReference type="InterPro" id="IPR007109">
    <property type="entry name" value="Brix"/>
</dbReference>
<protein>
    <submittedName>
        <fullName evidence="7">Brix domain containing protein, putative</fullName>
    </submittedName>
</protein>
<dbReference type="EMBL" id="UIVT01000001">
    <property type="protein sequence ID" value="SVP88967.1"/>
    <property type="molecule type" value="Genomic_DNA"/>
</dbReference>